<dbReference type="EMBL" id="VUNB01000003">
    <property type="protein sequence ID" value="MST68936.1"/>
    <property type="molecule type" value="Genomic_DNA"/>
</dbReference>
<dbReference type="CDD" id="cd03801">
    <property type="entry name" value="GT4_PimA-like"/>
    <property type="match status" value="1"/>
</dbReference>
<dbReference type="Gene3D" id="3.40.50.11090">
    <property type="match status" value="1"/>
</dbReference>
<dbReference type="SUPFAM" id="SSF53756">
    <property type="entry name" value="UDP-Glycosyltransferase/glycogen phosphorylase"/>
    <property type="match status" value="1"/>
</dbReference>
<dbReference type="GO" id="GO:0009103">
    <property type="term" value="P:lipopolysaccharide biosynthetic process"/>
    <property type="evidence" value="ECO:0007669"/>
    <property type="project" value="TreeGrafter"/>
</dbReference>
<sequence length="356" mass="41305">MENICFILPHISRAPVGGYKMVFEYANRLACDGNKVQLLFMNDDALKQYHLPEFIRVSLSNLETKVEPRWFHLDSSIKKISSNDKKWIKSVAHTDVVIATNVESVPILEKIFRSQEIKKAYFIQDYENWNVGDEVVRSTYALGYINIVVSEWLQEVVDKYSKKPSILIKNPIDLNVYKIIVPVTDRKEHTVSVLYHENDYKGVKYALEALNLLHDFYPDLEVYMFGVFDYKKDIPWIHYKQRASQQQTVDIYNKTRVFLCATIEEGYGLTGLEAMACGNVLISTNYQGVREYAKDGYNALLSPVKDVDALVENVKRVFEDNELSQRLVKNGQESMKNFSWDEAYKKFEKAIIDNTK</sequence>
<dbReference type="Gene3D" id="3.40.50.2000">
    <property type="entry name" value="Glycogen Phosphorylase B"/>
    <property type="match status" value="1"/>
</dbReference>
<comment type="caution">
    <text evidence="3">The sequence shown here is derived from an EMBL/GenBank/DDBJ whole genome shotgun (WGS) entry which is preliminary data.</text>
</comment>
<proteinExistence type="predicted"/>
<dbReference type="AlphaFoldDB" id="A0A6A8MC48"/>
<gene>
    <name evidence="3" type="ORF">FYJ66_04925</name>
</gene>
<reference evidence="3" key="1">
    <citation type="submission" date="2019-09" db="EMBL/GenBank/DDBJ databases">
        <title>In-depth cultivation of the pig gut microbiome towards novel bacterial diversity and tailored functional studies.</title>
        <authorList>
            <person name="Wylensek D."/>
            <person name="Hitch T.C.A."/>
            <person name="Clavel T."/>
        </authorList>
    </citation>
    <scope>NUCLEOTIDE SEQUENCE</scope>
    <source>
        <strain evidence="3">RF-744-FAT-WT-3</strain>
    </source>
</reference>
<dbReference type="PANTHER" id="PTHR46401">
    <property type="entry name" value="GLYCOSYLTRANSFERASE WBBK-RELATED"/>
    <property type="match status" value="1"/>
</dbReference>
<evidence type="ECO:0000256" key="1">
    <source>
        <dbReference type="ARBA" id="ARBA00022679"/>
    </source>
</evidence>
<dbReference type="RefSeq" id="WP_154572400.1">
    <property type="nucleotide sequence ID" value="NZ_VUNB01000003.1"/>
</dbReference>
<protein>
    <submittedName>
        <fullName evidence="3">Glycosyltransferase family 4 protein</fullName>
    </submittedName>
</protein>
<dbReference type="PANTHER" id="PTHR46401:SF2">
    <property type="entry name" value="GLYCOSYLTRANSFERASE WBBK-RELATED"/>
    <property type="match status" value="1"/>
</dbReference>
<accession>A0A6A8MC48</accession>
<dbReference type="InterPro" id="IPR001296">
    <property type="entry name" value="Glyco_trans_1"/>
</dbReference>
<evidence type="ECO:0000259" key="2">
    <source>
        <dbReference type="Pfam" id="PF00534"/>
    </source>
</evidence>
<name>A0A6A8MC48_9FIRM</name>
<dbReference type="GO" id="GO:0016757">
    <property type="term" value="F:glycosyltransferase activity"/>
    <property type="evidence" value="ECO:0007669"/>
    <property type="project" value="InterPro"/>
</dbReference>
<evidence type="ECO:0000313" key="3">
    <source>
        <dbReference type="EMBL" id="MST68936.1"/>
    </source>
</evidence>
<keyword evidence="1 3" id="KW-0808">Transferase</keyword>
<dbReference type="Pfam" id="PF00534">
    <property type="entry name" value="Glycos_transf_1"/>
    <property type="match status" value="1"/>
</dbReference>
<organism evidence="3">
    <name type="scientific">Baileyella intestinalis</name>
    <dbReference type="NCBI Taxonomy" id="2606709"/>
    <lineage>
        <taxon>Bacteria</taxon>
        <taxon>Bacillati</taxon>
        <taxon>Bacillota</taxon>
        <taxon>Clostridia</taxon>
        <taxon>Peptostreptococcales</taxon>
        <taxon>Anaerovoracaceae</taxon>
        <taxon>Baileyella</taxon>
    </lineage>
</organism>
<feature type="domain" description="Glycosyl transferase family 1" evidence="2">
    <location>
        <begin position="199"/>
        <end position="333"/>
    </location>
</feature>